<dbReference type="EMBL" id="CAJNOR010021995">
    <property type="protein sequence ID" value="CAF1691719.1"/>
    <property type="molecule type" value="Genomic_DNA"/>
</dbReference>
<dbReference type="AlphaFoldDB" id="A0A816HU97"/>
<name>A0A816HU97_ADIRI</name>
<dbReference type="Proteomes" id="UP000663828">
    <property type="component" value="Unassembled WGS sequence"/>
</dbReference>
<gene>
    <name evidence="2" type="ORF">XAT740_LOCUS64326</name>
</gene>
<keyword evidence="3" id="KW-1185">Reference proteome</keyword>
<feature type="compositionally biased region" description="Low complexity" evidence="1">
    <location>
        <begin position="46"/>
        <end position="59"/>
    </location>
</feature>
<protein>
    <submittedName>
        <fullName evidence="2">Uncharacterized protein</fullName>
    </submittedName>
</protein>
<feature type="non-terminal residue" evidence="2">
    <location>
        <position position="91"/>
    </location>
</feature>
<evidence type="ECO:0000313" key="2">
    <source>
        <dbReference type="EMBL" id="CAF1691719.1"/>
    </source>
</evidence>
<sequence length="91" mass="10053">MTAVLDPSFKFLWLSDLKLPVNDGNRLKQSIIQLILDEISKDVANPSGTHGSSTTASPPSSTPKPKRRKFFVYNDSYDDNDSNRSSLLNPG</sequence>
<proteinExistence type="predicted"/>
<evidence type="ECO:0000313" key="3">
    <source>
        <dbReference type="Proteomes" id="UP000663828"/>
    </source>
</evidence>
<organism evidence="2 3">
    <name type="scientific">Adineta ricciae</name>
    <name type="common">Rotifer</name>
    <dbReference type="NCBI Taxonomy" id="249248"/>
    <lineage>
        <taxon>Eukaryota</taxon>
        <taxon>Metazoa</taxon>
        <taxon>Spiralia</taxon>
        <taxon>Gnathifera</taxon>
        <taxon>Rotifera</taxon>
        <taxon>Eurotatoria</taxon>
        <taxon>Bdelloidea</taxon>
        <taxon>Adinetida</taxon>
        <taxon>Adinetidae</taxon>
        <taxon>Adineta</taxon>
    </lineage>
</organism>
<feature type="region of interest" description="Disordered" evidence="1">
    <location>
        <begin position="43"/>
        <end position="91"/>
    </location>
</feature>
<accession>A0A816HU97</accession>
<reference evidence="2" key="1">
    <citation type="submission" date="2021-02" db="EMBL/GenBank/DDBJ databases">
        <authorList>
            <person name="Nowell W R."/>
        </authorList>
    </citation>
    <scope>NUCLEOTIDE SEQUENCE</scope>
</reference>
<evidence type="ECO:0000256" key="1">
    <source>
        <dbReference type="SAM" id="MobiDB-lite"/>
    </source>
</evidence>
<comment type="caution">
    <text evidence="2">The sequence shown here is derived from an EMBL/GenBank/DDBJ whole genome shotgun (WGS) entry which is preliminary data.</text>
</comment>